<protein>
    <submittedName>
        <fullName evidence="2">Uncharacterized protein</fullName>
    </submittedName>
</protein>
<sequence length="414" mass="45907">MRMKINGPGWQRGVLAGDKARLLALVGTGDEKMDPDQVILMTQYKPTTDDLSLGELRELKDILARGSDPYAPRRDVATIADEIVKRSDPRWIEEQAQKLKARAEAQQATEQRLLAKGLELLGGRGTTWAERKDCVEEWWRGVETRQAAETWAAAFTGNRMTGRQIGSSSVMGGSFGIRNKAHRADRSWDRQIKLDRGKDGIAERMNPDNFDDPKTGASKKNEKGLHDLSATLLDGTGDSVSIVAQLKPYKDSIVLFMPVPTEADAQVFAAVMQLTSPDAKRRREISSRFTGIRLAQGSDMHTTLLDISAAKTDPPKVRYGVSGRAQRAKGEAEVMCDELDLRARRTNALQHSVILGAGAMQKVNEIVMVYRAHKSASFPLFAKWDDQAKRFAILDKKTWRPNGKYISDNGTLSA</sequence>
<evidence type="ECO:0000313" key="3">
    <source>
        <dbReference type="Proteomes" id="UP000063699"/>
    </source>
</evidence>
<name>A0A0N7F4D1_9PSEU</name>
<dbReference type="AlphaFoldDB" id="A0A0N7F4D1"/>
<proteinExistence type="predicted"/>
<dbReference type="EMBL" id="CP012752">
    <property type="protein sequence ID" value="ALG11095.1"/>
    <property type="molecule type" value="Genomic_DNA"/>
</dbReference>
<organism evidence="2 3">
    <name type="scientific">Kibdelosporangium phytohabitans</name>
    <dbReference type="NCBI Taxonomy" id="860235"/>
    <lineage>
        <taxon>Bacteria</taxon>
        <taxon>Bacillati</taxon>
        <taxon>Actinomycetota</taxon>
        <taxon>Actinomycetes</taxon>
        <taxon>Pseudonocardiales</taxon>
        <taxon>Pseudonocardiaceae</taxon>
        <taxon>Kibdelosporangium</taxon>
    </lineage>
</organism>
<dbReference type="OrthoDB" id="3668173at2"/>
<accession>A0A0N7F4D1</accession>
<dbReference type="RefSeq" id="WP_054292996.1">
    <property type="nucleotide sequence ID" value="NZ_CP012752.1"/>
</dbReference>
<keyword evidence="3" id="KW-1185">Reference proteome</keyword>
<feature type="region of interest" description="Disordered" evidence="1">
    <location>
        <begin position="198"/>
        <end position="221"/>
    </location>
</feature>
<evidence type="ECO:0000313" key="2">
    <source>
        <dbReference type="EMBL" id="ALG11095.1"/>
    </source>
</evidence>
<dbReference type="STRING" id="860235.AOZ06_33195"/>
<gene>
    <name evidence="2" type="ORF">AOZ06_33195</name>
</gene>
<evidence type="ECO:0000256" key="1">
    <source>
        <dbReference type="SAM" id="MobiDB-lite"/>
    </source>
</evidence>
<dbReference type="KEGG" id="kphy:AOZ06_33195"/>
<reference evidence="2 3" key="1">
    <citation type="submission" date="2015-07" db="EMBL/GenBank/DDBJ databases">
        <title>Genome sequencing of Kibdelosporangium phytohabitans.</title>
        <authorList>
            <person name="Qin S."/>
            <person name="Xing K."/>
        </authorList>
    </citation>
    <scope>NUCLEOTIDE SEQUENCE [LARGE SCALE GENOMIC DNA]</scope>
    <source>
        <strain evidence="2 3">KLBMP1111</strain>
    </source>
</reference>
<dbReference type="Proteomes" id="UP000063699">
    <property type="component" value="Chromosome"/>
</dbReference>